<protein>
    <submittedName>
        <fullName evidence="1">Uncharacterized protein</fullName>
    </submittedName>
</protein>
<evidence type="ECO:0000313" key="2">
    <source>
        <dbReference type="Proteomes" id="UP000275530"/>
    </source>
</evidence>
<dbReference type="Proteomes" id="UP000275530">
    <property type="component" value="Unassembled WGS sequence"/>
</dbReference>
<dbReference type="AlphaFoldDB" id="A0A6M7TFL1"/>
<comment type="caution">
    <text evidence="1">The sequence shown here is derived from an EMBL/GenBank/DDBJ whole genome shotgun (WGS) entry which is preliminary data.</text>
</comment>
<proteinExistence type="predicted"/>
<accession>A0A6M7TFL1</accession>
<evidence type="ECO:0000313" key="1">
    <source>
        <dbReference type="EMBL" id="RJT29775.1"/>
    </source>
</evidence>
<name>A0A6M7TFL1_9HYPH</name>
<reference evidence="1 2" key="1">
    <citation type="submission" date="2018-09" db="EMBL/GenBank/DDBJ databases">
        <title>Mesorhizobium carmichaelinearum sp. nov. isolated from Carmichaelinea spp. root nodules in New Zealand.</title>
        <authorList>
            <person name="De Meyer S.E."/>
        </authorList>
    </citation>
    <scope>NUCLEOTIDE SEQUENCE [LARGE SCALE GENOMIC DNA]</scope>
    <source>
        <strain evidence="1 2">LMG 28313</strain>
    </source>
</reference>
<dbReference type="EMBL" id="QZXA01000013">
    <property type="protein sequence ID" value="RJT29775.1"/>
    <property type="molecule type" value="Genomic_DNA"/>
</dbReference>
<keyword evidence="2" id="KW-1185">Reference proteome</keyword>
<sequence>MIHRKCRPRRQPPWIQNAIELQLVEPLIAAIAMSASSLIVIANAMRLHTVAEAAPEAVTARRRTDVIHAARP</sequence>
<organism evidence="1 2">
    <name type="scientific">Mesorhizobium jarvisii</name>
    <dbReference type="NCBI Taxonomy" id="1777867"/>
    <lineage>
        <taxon>Bacteria</taxon>
        <taxon>Pseudomonadati</taxon>
        <taxon>Pseudomonadota</taxon>
        <taxon>Alphaproteobacteria</taxon>
        <taxon>Hyphomicrobiales</taxon>
        <taxon>Phyllobacteriaceae</taxon>
        <taxon>Mesorhizobium</taxon>
    </lineage>
</organism>
<gene>
    <name evidence="1" type="ORF">D3242_28110</name>
</gene>